<reference evidence="8" key="1">
    <citation type="journal article" date="2023" name="Int. J. Syst. Evol. Microbiol.">
        <title>&lt;i&gt;Holtiella tumoricola&lt;/i&gt; gen. nov. sp. nov., isolated from a human clinical sample.</title>
        <authorList>
            <person name="Allen-Vercoe E."/>
            <person name="Daigneault M.C."/>
            <person name="Vancuren S.J."/>
            <person name="Cochrane K."/>
            <person name="O'Neal L.L."/>
            <person name="Sankaranarayanan K."/>
            <person name="Lawson P.A."/>
        </authorList>
    </citation>
    <scope>NUCLEOTIDE SEQUENCE</scope>
    <source>
        <strain evidence="8">CC70A</strain>
    </source>
</reference>
<dbReference type="PANTHER" id="PTHR43649:SF33">
    <property type="entry name" value="POLYGALACTURONAN_RHAMNOGALACTURONAN-BINDING PROTEIN YTCQ"/>
    <property type="match status" value="1"/>
</dbReference>
<proteinExistence type="predicted"/>
<dbReference type="SUPFAM" id="SSF53850">
    <property type="entry name" value="Periplasmic binding protein-like II"/>
    <property type="match status" value="1"/>
</dbReference>
<evidence type="ECO:0000256" key="4">
    <source>
        <dbReference type="ARBA" id="ARBA00023139"/>
    </source>
</evidence>
<dbReference type="EMBL" id="JAQIFT010000032">
    <property type="protein sequence ID" value="MDA3731321.1"/>
    <property type="molecule type" value="Genomic_DNA"/>
</dbReference>
<dbReference type="PROSITE" id="PS51257">
    <property type="entry name" value="PROKAR_LIPOPROTEIN"/>
    <property type="match status" value="1"/>
</dbReference>
<name>A0AA42DM86_9FIRM</name>
<evidence type="ECO:0000256" key="7">
    <source>
        <dbReference type="SAM" id="SignalP"/>
    </source>
</evidence>
<keyword evidence="5" id="KW-0449">Lipoprotein</keyword>
<evidence type="ECO:0000313" key="9">
    <source>
        <dbReference type="Proteomes" id="UP001169242"/>
    </source>
</evidence>
<organism evidence="8 9">
    <name type="scientific">Holtiella tumoricola</name>
    <dbReference type="NCBI Taxonomy" id="3018743"/>
    <lineage>
        <taxon>Bacteria</taxon>
        <taxon>Bacillati</taxon>
        <taxon>Bacillota</taxon>
        <taxon>Clostridia</taxon>
        <taxon>Lachnospirales</taxon>
        <taxon>Cellulosilyticaceae</taxon>
        <taxon>Holtiella</taxon>
    </lineage>
</organism>
<dbReference type="RefSeq" id="WP_271011716.1">
    <property type="nucleotide sequence ID" value="NZ_JAQIFT010000032.1"/>
</dbReference>
<dbReference type="PANTHER" id="PTHR43649">
    <property type="entry name" value="ARABINOSE-BINDING PROTEIN-RELATED"/>
    <property type="match status" value="1"/>
</dbReference>
<evidence type="ECO:0000256" key="1">
    <source>
        <dbReference type="ARBA" id="ARBA00022475"/>
    </source>
</evidence>
<dbReference type="InterPro" id="IPR050490">
    <property type="entry name" value="Bact_solute-bd_prot1"/>
</dbReference>
<protein>
    <submittedName>
        <fullName evidence="8">Extracellular solute-binding protein</fullName>
    </submittedName>
</protein>
<dbReference type="AlphaFoldDB" id="A0AA42DM86"/>
<evidence type="ECO:0000256" key="5">
    <source>
        <dbReference type="ARBA" id="ARBA00023288"/>
    </source>
</evidence>
<gene>
    <name evidence="8" type="ORF">PBV87_07495</name>
</gene>
<keyword evidence="3" id="KW-0472">Membrane</keyword>
<feature type="signal peptide" evidence="7">
    <location>
        <begin position="1"/>
        <end position="23"/>
    </location>
</feature>
<feature type="region of interest" description="Disordered" evidence="6">
    <location>
        <begin position="27"/>
        <end position="52"/>
    </location>
</feature>
<evidence type="ECO:0000256" key="6">
    <source>
        <dbReference type="SAM" id="MobiDB-lite"/>
    </source>
</evidence>
<dbReference type="Gene3D" id="3.40.190.10">
    <property type="entry name" value="Periplasmic binding protein-like II"/>
    <property type="match status" value="2"/>
</dbReference>
<evidence type="ECO:0000256" key="3">
    <source>
        <dbReference type="ARBA" id="ARBA00023136"/>
    </source>
</evidence>
<sequence>MKKSIRRFLAAALSTGLILGTMAGCSTSSNSNDTIDNSTTPETTTKEETKETTKDDKLNITLYYSDNATLPFSENWLTVQEVQSKYNVKLNFEPIPIADYQTKVSLALNTGNNAPDVILYQSTKGENAALALNGAIVPISDYSDWTPNFNQMVEKFGLEEDIETIRLKDGKYYYLPALFDQPFYDGGLILREDLLKEYGLEAPKTFDDLYNVLKTFKQENPDSYPLTILAGPRVLYRMTMPSYGVSLGKNAASGSGTLSWDYDKQEYFAGAIDDRYKEYVSFVAKLYAEGLLDPEMAEPIDGDRWTQKLATGKSFATYAYYDQIGGLEGTSDIEGIKFQMYAPLEGPSGAHHQPKSKTGSGILFPTKTSKRDDFEQVVRKIDEIFFSEEGAKIWCLGVEGTTYTGQDDAITYTDEIVNSPDGIYKTMQVKYGCGSDVTQMIWVNAREMSKYDENYSRINKEVAQMDNAIQYIPPTPMLDDLQAEEAGMLQSPLLDAFEKWDNAFVTGTKSVENDWDDYVQEMKNLQIEKLCSIYNDNLK</sequence>
<keyword evidence="4" id="KW-0564">Palmitate</keyword>
<keyword evidence="2 7" id="KW-0732">Signal</keyword>
<feature type="chain" id="PRO_5041405689" evidence="7">
    <location>
        <begin position="24"/>
        <end position="539"/>
    </location>
</feature>
<dbReference type="Proteomes" id="UP001169242">
    <property type="component" value="Unassembled WGS sequence"/>
</dbReference>
<evidence type="ECO:0000256" key="2">
    <source>
        <dbReference type="ARBA" id="ARBA00022729"/>
    </source>
</evidence>
<accession>A0AA42DM86</accession>
<evidence type="ECO:0000313" key="8">
    <source>
        <dbReference type="EMBL" id="MDA3731321.1"/>
    </source>
</evidence>
<dbReference type="InterPro" id="IPR006059">
    <property type="entry name" value="SBP"/>
</dbReference>
<keyword evidence="1" id="KW-1003">Cell membrane</keyword>
<dbReference type="Pfam" id="PF13416">
    <property type="entry name" value="SBP_bac_8"/>
    <property type="match status" value="1"/>
</dbReference>
<feature type="compositionally biased region" description="Low complexity" evidence="6">
    <location>
        <begin position="27"/>
        <end position="43"/>
    </location>
</feature>
<keyword evidence="9" id="KW-1185">Reference proteome</keyword>
<comment type="caution">
    <text evidence="8">The sequence shown here is derived from an EMBL/GenBank/DDBJ whole genome shotgun (WGS) entry which is preliminary data.</text>
</comment>